<dbReference type="InterPro" id="IPR017911">
    <property type="entry name" value="MacB-like_ATP-bd"/>
</dbReference>
<dbReference type="InterPro" id="IPR003593">
    <property type="entry name" value="AAA+_ATPase"/>
</dbReference>
<dbReference type="Gene3D" id="3.40.50.300">
    <property type="entry name" value="P-loop containing nucleotide triphosphate hydrolases"/>
    <property type="match status" value="1"/>
</dbReference>
<dbReference type="GO" id="GO:0005886">
    <property type="term" value="C:plasma membrane"/>
    <property type="evidence" value="ECO:0007669"/>
    <property type="project" value="UniProtKB-SubCell"/>
</dbReference>
<keyword evidence="8 10" id="KW-0472">Membrane</keyword>
<evidence type="ECO:0000256" key="8">
    <source>
        <dbReference type="ARBA" id="ARBA00023136"/>
    </source>
</evidence>
<evidence type="ECO:0000256" key="5">
    <source>
        <dbReference type="ARBA" id="ARBA00022741"/>
    </source>
</evidence>
<keyword evidence="2" id="KW-0813">Transport</keyword>
<dbReference type="Proteomes" id="UP000198597">
    <property type="component" value="Unassembled WGS sequence"/>
</dbReference>
<evidence type="ECO:0000313" key="13">
    <source>
        <dbReference type="Proteomes" id="UP000198597"/>
    </source>
</evidence>
<evidence type="ECO:0000256" key="2">
    <source>
        <dbReference type="ARBA" id="ARBA00022448"/>
    </source>
</evidence>
<keyword evidence="13" id="KW-1185">Reference proteome</keyword>
<evidence type="ECO:0000313" key="12">
    <source>
        <dbReference type="EMBL" id="SDP61965.1"/>
    </source>
</evidence>
<reference evidence="12 13" key="1">
    <citation type="submission" date="2016-10" db="EMBL/GenBank/DDBJ databases">
        <authorList>
            <person name="de Groot N.N."/>
        </authorList>
    </citation>
    <scope>NUCLEOTIDE SEQUENCE [LARGE SCALE GENOMIC DNA]</scope>
    <source>
        <strain evidence="12 13">DSM 12272</strain>
    </source>
</reference>
<evidence type="ECO:0000256" key="1">
    <source>
        <dbReference type="ARBA" id="ARBA00004429"/>
    </source>
</evidence>
<accession>A0A1H0U7K2</accession>
<evidence type="ECO:0000256" key="10">
    <source>
        <dbReference type="SAM" id="Phobius"/>
    </source>
</evidence>
<keyword evidence="4 10" id="KW-0812">Transmembrane</keyword>
<dbReference type="SUPFAM" id="SSF52540">
    <property type="entry name" value="P-loop containing nucleoside triphosphate hydrolases"/>
    <property type="match status" value="1"/>
</dbReference>
<dbReference type="PROSITE" id="PS00211">
    <property type="entry name" value="ABC_TRANSPORTER_1"/>
    <property type="match status" value="1"/>
</dbReference>
<dbReference type="InterPro" id="IPR003838">
    <property type="entry name" value="ABC3_permease_C"/>
</dbReference>
<dbReference type="SMART" id="SM00382">
    <property type="entry name" value="AAA"/>
    <property type="match status" value="1"/>
</dbReference>
<feature type="transmembrane region" description="Helical" evidence="10">
    <location>
        <begin position="536"/>
        <end position="558"/>
    </location>
</feature>
<dbReference type="AlphaFoldDB" id="A0A1H0U7K2"/>
<evidence type="ECO:0000256" key="6">
    <source>
        <dbReference type="ARBA" id="ARBA00022840"/>
    </source>
</evidence>
<comment type="subcellular location">
    <subcellularLocation>
        <location evidence="1">Cell inner membrane</location>
        <topology evidence="1">Multi-pass membrane protein</topology>
    </subcellularLocation>
</comment>
<feature type="transmembrane region" description="Helical" evidence="10">
    <location>
        <begin position="579"/>
        <end position="602"/>
    </location>
</feature>
<evidence type="ECO:0000259" key="11">
    <source>
        <dbReference type="PROSITE" id="PS50893"/>
    </source>
</evidence>
<dbReference type="RefSeq" id="WP_089971114.1">
    <property type="nucleotide sequence ID" value="NZ_FNJM01000009.1"/>
</dbReference>
<dbReference type="InterPro" id="IPR027417">
    <property type="entry name" value="P-loop_NTPase"/>
</dbReference>
<evidence type="ECO:0000256" key="7">
    <source>
        <dbReference type="ARBA" id="ARBA00022989"/>
    </source>
</evidence>
<protein>
    <submittedName>
        <fullName evidence="12">ABC-type lipoprotein export system, ATPase component</fullName>
    </submittedName>
</protein>
<keyword evidence="6" id="KW-0067">ATP-binding</keyword>
<dbReference type="Pfam" id="PF00005">
    <property type="entry name" value="ABC_tran"/>
    <property type="match status" value="1"/>
</dbReference>
<dbReference type="InterPro" id="IPR003439">
    <property type="entry name" value="ABC_transporter-like_ATP-bd"/>
</dbReference>
<evidence type="ECO:0000256" key="9">
    <source>
        <dbReference type="ARBA" id="ARBA00038388"/>
    </source>
</evidence>
<dbReference type="PROSITE" id="PS50893">
    <property type="entry name" value="ABC_TRANSPORTER_2"/>
    <property type="match status" value="1"/>
</dbReference>
<dbReference type="GO" id="GO:0005524">
    <property type="term" value="F:ATP binding"/>
    <property type="evidence" value="ECO:0007669"/>
    <property type="project" value="UniProtKB-KW"/>
</dbReference>
<organism evidence="12 13">
    <name type="scientific">Clostridium gasigenes</name>
    <dbReference type="NCBI Taxonomy" id="94869"/>
    <lineage>
        <taxon>Bacteria</taxon>
        <taxon>Bacillati</taxon>
        <taxon>Bacillota</taxon>
        <taxon>Clostridia</taxon>
        <taxon>Eubacteriales</taxon>
        <taxon>Clostridiaceae</taxon>
        <taxon>Clostridium</taxon>
    </lineage>
</organism>
<gene>
    <name evidence="12" type="ORF">SAMN04488529_10997</name>
</gene>
<name>A0A1H0U7K2_9CLOT</name>
<comment type="similarity">
    <text evidence="9">Belongs to the ABC transporter superfamily. Macrolide exporter (TC 3.A.1.122) family.</text>
</comment>
<dbReference type="InterPro" id="IPR017871">
    <property type="entry name" value="ABC_transporter-like_CS"/>
</dbReference>
<evidence type="ECO:0000256" key="3">
    <source>
        <dbReference type="ARBA" id="ARBA00022475"/>
    </source>
</evidence>
<dbReference type="STRING" id="94869.SAMN04488529_10997"/>
<sequence length="656" mass="71631">MLVLKNIVKKFNEVKVLNNINVEFNGGINFILGSSGSGKSTLLKLISGIDNEFDGEIFFKGESLKSFSKSQLDSYYYNSVGFIWQNFQLLNHLSVADNVKLVLELSNLSEDEKNKQVNIILTRLGIAKLAKKNVGKLSGGEKQRVAIARALVKNPDIIIADEPTGALDSKSSKVIMSTLKKISKEKIVIVVTHDKSLVDNESNTFLLKGGQIEAISKSATEKIANVKKSVIKPKLSFVGAVSQGFKNFKGLGIKFVLTSLILVMSSYFLLLNFSGSIVNEQGEIIDKLISEKGDKLRDIMVPISVTSAGGTSGDNSSNGGNIDVKQDVSSLVDKYMNDSRIEHFIVGEPISDMVISINGIKSNYKVENSGNYPGMEKLVYGAMPNQSKREVAIPKLVIERLKLKSEDVVGTKISVKGISFDWSSGQPLQKEVVVDDLTIVGVIDSTVKYEDEKGGIILFEPEDSFIYSMAVVKELKKQSNGSTTNLSFEMRVKEVKDIMPIVEEMNKLGITPMGQFESVKDILKISNTTSEQSSSISLIIAIVAIVVTLAVTLINSYLRKSEYAILKINGYSNKSLFKLSIVEYLLTSLLSIAIFIVASPVINNFSGKMFNMSASGIESIMLGIFIILIQGIIMGIIASLICANTKVKNNLSTGDR</sequence>
<proteinExistence type="inferred from homology"/>
<keyword evidence="3" id="KW-1003">Cell membrane</keyword>
<dbReference type="EMBL" id="FNJM01000009">
    <property type="protein sequence ID" value="SDP61965.1"/>
    <property type="molecule type" value="Genomic_DNA"/>
</dbReference>
<dbReference type="CDD" id="cd03255">
    <property type="entry name" value="ABC_MJ0796_LolCDE_FtsE"/>
    <property type="match status" value="1"/>
</dbReference>
<dbReference type="PANTHER" id="PTHR42798:SF6">
    <property type="entry name" value="CELL DIVISION ATP-BINDING PROTEIN FTSE"/>
    <property type="match status" value="1"/>
</dbReference>
<dbReference type="PANTHER" id="PTHR42798">
    <property type="entry name" value="LIPOPROTEIN-RELEASING SYSTEM ATP-BINDING PROTEIN LOLD"/>
    <property type="match status" value="1"/>
</dbReference>
<dbReference type="GO" id="GO:0016887">
    <property type="term" value="F:ATP hydrolysis activity"/>
    <property type="evidence" value="ECO:0007669"/>
    <property type="project" value="InterPro"/>
</dbReference>
<feature type="transmembrane region" description="Helical" evidence="10">
    <location>
        <begin position="622"/>
        <end position="643"/>
    </location>
</feature>
<keyword evidence="12" id="KW-0449">Lipoprotein</keyword>
<dbReference type="Pfam" id="PF02687">
    <property type="entry name" value="FtsX"/>
    <property type="match status" value="1"/>
</dbReference>
<keyword evidence="7 10" id="KW-1133">Transmembrane helix</keyword>
<keyword evidence="5" id="KW-0547">Nucleotide-binding</keyword>
<evidence type="ECO:0000256" key="4">
    <source>
        <dbReference type="ARBA" id="ARBA00022692"/>
    </source>
</evidence>
<feature type="domain" description="ABC transporter" evidence="11">
    <location>
        <begin position="2"/>
        <end position="234"/>
    </location>
</feature>
<dbReference type="OrthoDB" id="2079174at2"/>